<evidence type="ECO:0000256" key="4">
    <source>
        <dbReference type="PROSITE-ProRule" id="PRU00409"/>
    </source>
</evidence>
<dbReference type="InterPro" id="IPR003806">
    <property type="entry name" value="ATP-grasp_PylC-type"/>
</dbReference>
<keyword evidence="2 4" id="KW-0547">Nucleotide-binding</keyword>
<dbReference type="PANTHER" id="PTHR43585">
    <property type="entry name" value="FUMIPYRROLE BIOSYNTHESIS PROTEIN C"/>
    <property type="match status" value="1"/>
</dbReference>
<organism evidence="6 7">
    <name type="scientific">Mycobacterium bourgelatii</name>
    <dbReference type="NCBI Taxonomy" id="1273442"/>
    <lineage>
        <taxon>Bacteria</taxon>
        <taxon>Bacillati</taxon>
        <taxon>Actinomycetota</taxon>
        <taxon>Actinomycetes</taxon>
        <taxon>Mycobacteriales</taxon>
        <taxon>Mycobacteriaceae</taxon>
        <taxon>Mycobacterium</taxon>
    </lineage>
</organism>
<dbReference type="SUPFAM" id="SSF56059">
    <property type="entry name" value="Glutathione synthetase ATP-binding domain-like"/>
    <property type="match status" value="1"/>
</dbReference>
<gene>
    <name evidence="6" type="ORF">MBOU_22650</name>
</gene>
<dbReference type="RefSeq" id="WP_163711595.1">
    <property type="nucleotide sequence ID" value="NZ_BLKZ01000001.1"/>
</dbReference>
<keyword evidence="7" id="KW-1185">Reference proteome</keyword>
<dbReference type="PANTHER" id="PTHR43585:SF2">
    <property type="entry name" value="ATP-GRASP ENZYME FSQD"/>
    <property type="match status" value="1"/>
</dbReference>
<dbReference type="GO" id="GO:0005524">
    <property type="term" value="F:ATP binding"/>
    <property type="evidence" value="ECO:0007669"/>
    <property type="project" value="UniProtKB-UniRule"/>
</dbReference>
<dbReference type="PROSITE" id="PS50975">
    <property type="entry name" value="ATP_GRASP"/>
    <property type="match status" value="1"/>
</dbReference>
<proteinExistence type="predicted"/>
<evidence type="ECO:0000313" key="7">
    <source>
        <dbReference type="Proteomes" id="UP000465360"/>
    </source>
</evidence>
<dbReference type="GO" id="GO:0016874">
    <property type="term" value="F:ligase activity"/>
    <property type="evidence" value="ECO:0007669"/>
    <property type="project" value="UniProtKB-KW"/>
</dbReference>
<dbReference type="Pfam" id="PF02655">
    <property type="entry name" value="ATP-grasp_3"/>
    <property type="match status" value="1"/>
</dbReference>
<evidence type="ECO:0000256" key="1">
    <source>
        <dbReference type="ARBA" id="ARBA00022598"/>
    </source>
</evidence>
<dbReference type="SUPFAM" id="SSF52440">
    <property type="entry name" value="PreATP-grasp domain"/>
    <property type="match status" value="1"/>
</dbReference>
<sequence>MTKHQTLLVLGASNYQCQVISRAKQRGIRVVVVDWSAENPGHSISDESHVISTTDIDAVLEVAEQSKLDGIISPATDVAVVTQAIVANELGLFGPPPAAAQLLTSKSAFFEHLDEAGYAVPPFEVLTSSRKSFSPPANPCIVKPDDSSGSKGVALIDDPLQVVPAIDRALQYSRSGRAVVQQYEQGFQGTVEGCLVNGEIAFSFVTERHLPPLPVVATAGHTVPSGLSPAQSKRVVDDVRKILTSLSINTTVFDADFVWNADEPKFLELTPRIGGNSLSQLVFYHYGVSLIDIAIDLALTGTVSEIKPQPYAGTSKVVILHSNRGGRLEYELSRLAAACEVDGIKRMVLDWDPGTVVFPFVNGQHRFGEIIAQGRTPDAADLAIERACKEIALRIL</sequence>
<dbReference type="InterPro" id="IPR016185">
    <property type="entry name" value="PreATP-grasp_dom_sf"/>
</dbReference>
<evidence type="ECO:0000256" key="3">
    <source>
        <dbReference type="ARBA" id="ARBA00022840"/>
    </source>
</evidence>
<dbReference type="InterPro" id="IPR040570">
    <property type="entry name" value="LAL_C2"/>
</dbReference>
<evidence type="ECO:0000313" key="6">
    <source>
        <dbReference type="EMBL" id="GFG90223.1"/>
    </source>
</evidence>
<evidence type="ECO:0000259" key="5">
    <source>
        <dbReference type="PROSITE" id="PS50975"/>
    </source>
</evidence>
<dbReference type="Gene3D" id="3.30.470.20">
    <property type="entry name" value="ATP-grasp fold, B domain"/>
    <property type="match status" value="1"/>
</dbReference>
<keyword evidence="1" id="KW-0436">Ligase</keyword>
<protein>
    <submittedName>
        <fullName evidence="6">Carbamoyl-phosphate-synthetase</fullName>
    </submittedName>
</protein>
<accession>A0A7I9YNY5</accession>
<dbReference type="Gene3D" id="3.40.50.20">
    <property type="match status" value="1"/>
</dbReference>
<dbReference type="InterPro" id="IPR013815">
    <property type="entry name" value="ATP_grasp_subdomain_1"/>
</dbReference>
<reference evidence="6 7" key="1">
    <citation type="journal article" date="2019" name="Emerg. Microbes Infect.">
        <title>Comprehensive subspecies identification of 175 nontuberculous mycobacteria species based on 7547 genomic profiles.</title>
        <authorList>
            <person name="Matsumoto Y."/>
            <person name="Kinjo T."/>
            <person name="Motooka D."/>
            <person name="Nabeya D."/>
            <person name="Jung N."/>
            <person name="Uechi K."/>
            <person name="Horii T."/>
            <person name="Iida T."/>
            <person name="Fujita J."/>
            <person name="Nakamura S."/>
        </authorList>
    </citation>
    <scope>NUCLEOTIDE SEQUENCE [LARGE SCALE GENOMIC DNA]</scope>
    <source>
        <strain evidence="6 7">JCM 30725</strain>
    </source>
</reference>
<dbReference type="Gene3D" id="3.30.1490.20">
    <property type="entry name" value="ATP-grasp fold, A domain"/>
    <property type="match status" value="1"/>
</dbReference>
<keyword evidence="3 4" id="KW-0067">ATP-binding</keyword>
<evidence type="ECO:0000256" key="2">
    <source>
        <dbReference type="ARBA" id="ARBA00022741"/>
    </source>
</evidence>
<feature type="domain" description="ATP-grasp" evidence="5">
    <location>
        <begin position="110"/>
        <end position="299"/>
    </location>
</feature>
<dbReference type="GO" id="GO:0046872">
    <property type="term" value="F:metal ion binding"/>
    <property type="evidence" value="ECO:0007669"/>
    <property type="project" value="InterPro"/>
</dbReference>
<comment type="caution">
    <text evidence="6">The sequence shown here is derived from an EMBL/GenBank/DDBJ whole genome shotgun (WGS) entry which is preliminary data.</text>
</comment>
<dbReference type="InterPro" id="IPR011761">
    <property type="entry name" value="ATP-grasp"/>
</dbReference>
<dbReference type="Pfam" id="PF18603">
    <property type="entry name" value="LAL_C2"/>
    <property type="match status" value="1"/>
</dbReference>
<dbReference type="AlphaFoldDB" id="A0A7I9YNY5"/>
<dbReference type="EMBL" id="BLKZ01000001">
    <property type="protein sequence ID" value="GFG90223.1"/>
    <property type="molecule type" value="Genomic_DNA"/>
</dbReference>
<name>A0A7I9YNY5_MYCBU</name>
<dbReference type="Proteomes" id="UP000465360">
    <property type="component" value="Unassembled WGS sequence"/>
</dbReference>
<dbReference type="InterPro" id="IPR052032">
    <property type="entry name" value="ATP-dep_AA_Ligase"/>
</dbReference>